<dbReference type="STRING" id="394096.DB31_7274"/>
<keyword evidence="4" id="KW-0274">FAD</keyword>
<dbReference type="OrthoDB" id="9781621at2"/>
<dbReference type="PRINTS" id="PR00368">
    <property type="entry name" value="FADPNR"/>
</dbReference>
<dbReference type="AlphaFoldDB" id="A0A085WK24"/>
<protein>
    <submittedName>
        <fullName evidence="7">NADH dehydrogenase</fullName>
    </submittedName>
</protein>
<dbReference type="PANTHER" id="PTHR42913:SF3">
    <property type="entry name" value="64 KDA MITOCHONDRIAL NADH DEHYDROGENASE (EUROFUNG)"/>
    <property type="match status" value="1"/>
</dbReference>
<dbReference type="EMBL" id="JMCB01000006">
    <property type="protein sequence ID" value="KFE68037.1"/>
    <property type="molecule type" value="Genomic_DNA"/>
</dbReference>
<dbReference type="PATRIC" id="fig|394096.3.peg.3315"/>
<dbReference type="InterPro" id="IPR036188">
    <property type="entry name" value="FAD/NAD-bd_sf"/>
</dbReference>
<dbReference type="Pfam" id="PF07992">
    <property type="entry name" value="Pyr_redox_2"/>
    <property type="match status" value="1"/>
</dbReference>
<evidence type="ECO:0000256" key="5">
    <source>
        <dbReference type="ARBA" id="ARBA00023002"/>
    </source>
</evidence>
<evidence type="ECO:0000256" key="4">
    <source>
        <dbReference type="ARBA" id="ARBA00022827"/>
    </source>
</evidence>
<dbReference type="Gene3D" id="3.50.50.100">
    <property type="match status" value="1"/>
</dbReference>
<dbReference type="Proteomes" id="UP000028725">
    <property type="component" value="Unassembled WGS sequence"/>
</dbReference>
<evidence type="ECO:0000259" key="6">
    <source>
        <dbReference type="Pfam" id="PF07992"/>
    </source>
</evidence>
<proteinExistence type="inferred from homology"/>
<accession>A0A085WK24</accession>
<comment type="similarity">
    <text evidence="2">Belongs to the NADH dehydrogenase family.</text>
</comment>
<feature type="domain" description="FAD/NAD(P)-binding" evidence="6">
    <location>
        <begin position="1"/>
        <end position="274"/>
    </location>
</feature>
<evidence type="ECO:0000256" key="1">
    <source>
        <dbReference type="ARBA" id="ARBA00001974"/>
    </source>
</evidence>
<dbReference type="InterPro" id="IPR051169">
    <property type="entry name" value="NADH-Q_oxidoreductase"/>
</dbReference>
<reference evidence="7 8" key="1">
    <citation type="submission" date="2014-04" db="EMBL/GenBank/DDBJ databases">
        <title>Genome assembly of Hyalangium minutum DSM 14724.</title>
        <authorList>
            <person name="Sharma G."/>
            <person name="Subramanian S."/>
        </authorList>
    </citation>
    <scope>NUCLEOTIDE SEQUENCE [LARGE SCALE GENOMIC DNA]</scope>
    <source>
        <strain evidence="7 8">DSM 14724</strain>
    </source>
</reference>
<dbReference type="SUPFAM" id="SSF51905">
    <property type="entry name" value="FAD/NAD(P)-binding domain"/>
    <property type="match status" value="1"/>
</dbReference>
<comment type="caution">
    <text evidence="7">The sequence shown here is derived from an EMBL/GenBank/DDBJ whole genome shotgun (WGS) entry which is preliminary data.</text>
</comment>
<name>A0A085WK24_9BACT</name>
<keyword evidence="8" id="KW-1185">Reference proteome</keyword>
<keyword evidence="5" id="KW-0560">Oxidoreductase</keyword>
<dbReference type="GO" id="GO:0003955">
    <property type="term" value="F:NAD(P)H dehydrogenase (quinone) activity"/>
    <property type="evidence" value="ECO:0007669"/>
    <property type="project" value="TreeGrafter"/>
</dbReference>
<keyword evidence="3" id="KW-0285">Flavoprotein</keyword>
<dbReference type="PRINTS" id="PR00469">
    <property type="entry name" value="PNDRDTASEII"/>
</dbReference>
<organism evidence="7 8">
    <name type="scientific">Hyalangium minutum</name>
    <dbReference type="NCBI Taxonomy" id="394096"/>
    <lineage>
        <taxon>Bacteria</taxon>
        <taxon>Pseudomonadati</taxon>
        <taxon>Myxococcota</taxon>
        <taxon>Myxococcia</taxon>
        <taxon>Myxococcales</taxon>
        <taxon>Cystobacterineae</taxon>
        <taxon>Archangiaceae</taxon>
        <taxon>Hyalangium</taxon>
    </lineage>
</organism>
<evidence type="ECO:0000313" key="8">
    <source>
        <dbReference type="Proteomes" id="UP000028725"/>
    </source>
</evidence>
<evidence type="ECO:0000256" key="3">
    <source>
        <dbReference type="ARBA" id="ARBA00022630"/>
    </source>
</evidence>
<dbReference type="PANTHER" id="PTHR42913">
    <property type="entry name" value="APOPTOSIS-INDUCING FACTOR 1"/>
    <property type="match status" value="1"/>
</dbReference>
<evidence type="ECO:0000313" key="7">
    <source>
        <dbReference type="EMBL" id="KFE68037.1"/>
    </source>
</evidence>
<dbReference type="RefSeq" id="WP_044188466.1">
    <property type="nucleotide sequence ID" value="NZ_JMCB01000006.1"/>
</dbReference>
<comment type="cofactor">
    <cofactor evidence="1">
        <name>FAD</name>
        <dbReference type="ChEBI" id="CHEBI:57692"/>
    </cofactor>
</comment>
<sequence>MRVVILGGGYAGVVCALRLAWQARGQADITLVSASDHFVERIRLHQQAAGQSLVVRELASMLKGTGVVLKRGWVTRVDPRGEVTVEGEQVPFDRLVVALGSQVDRDRVPGVREHAWTIDAGSSAELAKQLPSIAARKGRVVVIGGGLTGIESATEMAESYPGLQVTLLSSSPLGENLSEAGRSHLNAVLRRLGISVQQGEVRRVQAGAVELSDRFVPFDACVWVGGFVVPSVVRESGLPVNTRGQVLVDPYLRALGHENVCVVGDAACVVEPLAPTGMGCKTALPMGAHVGENLARLARGLPELPFDYMDAGVCISLGRKDGLIQPMGRDGSPAHWVLKGRTAAWVKEFIVRFTVWTLLGERRRWVRTLWVKTGRTRSLEVPGRSTLAA</sequence>
<evidence type="ECO:0000256" key="2">
    <source>
        <dbReference type="ARBA" id="ARBA00005272"/>
    </source>
</evidence>
<dbReference type="InterPro" id="IPR023753">
    <property type="entry name" value="FAD/NAD-binding_dom"/>
</dbReference>
<gene>
    <name evidence="7" type="ORF">DB31_7274</name>
</gene>
<dbReference type="GO" id="GO:0019646">
    <property type="term" value="P:aerobic electron transport chain"/>
    <property type="evidence" value="ECO:0007669"/>
    <property type="project" value="TreeGrafter"/>
</dbReference>